<proteinExistence type="predicted"/>
<dbReference type="AlphaFoldDB" id="A0A0S2CGL0"/>
<sequence>MIFLHRQNNLESFIENYGIEIDLRYNEKLVLNHDLLEKNSLYPFFKEKIQFMKNIPIICNVKESGLEEKIIELLSGDFEYYFLDSQIPDILRLSKNGYQGKFIIRISDVESYNEKLMDISKPKYVWVDYSQFSSFNIKDYQEFIYNIKPKLGQVEPILVSPELYDRSYAELIKPIQSILPKGFSVCTKKPELWSMYV</sequence>
<organism evidence="1">
    <name type="scientific">Campylobacter jejuni subsp. jejuni</name>
    <dbReference type="NCBI Taxonomy" id="32022"/>
    <lineage>
        <taxon>Bacteria</taxon>
        <taxon>Pseudomonadati</taxon>
        <taxon>Campylobacterota</taxon>
        <taxon>Epsilonproteobacteria</taxon>
        <taxon>Campylobacterales</taxon>
        <taxon>Campylobacteraceae</taxon>
        <taxon>Campylobacter</taxon>
    </lineage>
</organism>
<dbReference type="RefSeq" id="WP_002888007.1">
    <property type="nucleotide sequence ID" value="NZ_PHXJ01000001.1"/>
</dbReference>
<reference evidence="1" key="1">
    <citation type="journal article" date="2015" name="PLoS ONE">
        <title>Updated Campylobacter jejuni Capsule PCR Multiplex Typing System and Its Application to Clinical Isolates from South and Southeast Asia.</title>
        <authorList>
            <person name="Poly F."/>
            <person name="Serichantalergs O."/>
            <person name="Kuroiwa J."/>
            <person name="Pootong P."/>
            <person name="Mason C."/>
            <person name="Guerry P."/>
            <person name="Parker C.T."/>
        </authorList>
    </citation>
    <scope>NUCLEOTIDE SEQUENCE</scope>
    <source>
        <strain evidence="1">RM3428</strain>
    </source>
</reference>
<gene>
    <name evidence="1" type="ORF">HS37.12</name>
</gene>
<accession>A0A0S2CGL0</accession>
<protein>
    <submittedName>
        <fullName evidence="1">Uncharacterized protein</fullName>
    </submittedName>
</protein>
<name>A0A0S2CGL0_CAMJU</name>
<evidence type="ECO:0000313" key="1">
    <source>
        <dbReference type="EMBL" id="ALN43958.1"/>
    </source>
</evidence>
<dbReference type="EMBL" id="KT893431">
    <property type="protein sequence ID" value="ALN43958.1"/>
    <property type="molecule type" value="Genomic_DNA"/>
</dbReference>